<dbReference type="STRING" id="291195.A0A437AL64"/>
<proteinExistence type="predicted"/>
<dbReference type="VEuPathDB" id="MicrosporidiaDB:TUBRATIS_15680"/>
<dbReference type="EMBL" id="RCSS01000356">
    <property type="protein sequence ID" value="RVD91951.1"/>
    <property type="molecule type" value="Genomic_DNA"/>
</dbReference>
<accession>A0A437AL64</accession>
<dbReference type="AlphaFoldDB" id="A0A437AL64"/>
<evidence type="ECO:0000313" key="1">
    <source>
        <dbReference type="EMBL" id="RVD91951.1"/>
    </source>
</evidence>
<dbReference type="Gene3D" id="3.30.160.360">
    <property type="match status" value="1"/>
</dbReference>
<sequence length="206" mass="23618">MNDQTKSTEKKYEKINDMINLRESLKLKNFELDEESKDTLASNLCMYDLILLNNSILNKESITTDITSGIKDNYELTTLAKPFICIGKKSLIVVINFGIKPKDNQGNFIKANYFIPINYKAKRLFDKHNKIGEPGNMFYTCKVTAKKNIPVYSIVTDDGLRFIGGKEIFKEFSGLFGSNFDFKNIDDFFGITEVGIQKKLEAREFE</sequence>
<comment type="caution">
    <text evidence="1">The sequence shown here is derived from an EMBL/GenBank/DDBJ whole genome shotgun (WGS) entry which is preliminary data.</text>
</comment>
<gene>
    <name evidence="1" type="ORF">TUBRATIS_15680</name>
</gene>
<dbReference type="Proteomes" id="UP000282876">
    <property type="component" value="Unassembled WGS sequence"/>
</dbReference>
<protein>
    <submittedName>
        <fullName evidence="1">F Y rich protein</fullName>
    </submittedName>
</protein>
<keyword evidence="2" id="KW-1185">Reference proteome</keyword>
<dbReference type="OrthoDB" id="2192852at2759"/>
<name>A0A437AL64_9MICR</name>
<evidence type="ECO:0000313" key="2">
    <source>
        <dbReference type="Proteomes" id="UP000282876"/>
    </source>
</evidence>
<organism evidence="1 2">
    <name type="scientific">Tubulinosema ratisbonensis</name>
    <dbReference type="NCBI Taxonomy" id="291195"/>
    <lineage>
        <taxon>Eukaryota</taxon>
        <taxon>Fungi</taxon>
        <taxon>Fungi incertae sedis</taxon>
        <taxon>Microsporidia</taxon>
        <taxon>Tubulinosematoidea</taxon>
        <taxon>Tubulinosematidae</taxon>
        <taxon>Tubulinosema</taxon>
    </lineage>
</organism>
<reference evidence="1 2" key="1">
    <citation type="submission" date="2018-10" db="EMBL/GenBank/DDBJ databases">
        <title>Draft genome sequence of the microsporidian Tubulinosema ratisbonensis.</title>
        <authorList>
            <person name="Polonais V."/>
            <person name="Peyretaillade E."/>
            <person name="Niehus S."/>
            <person name="Wawrzyniak I."/>
            <person name="Franchet A."/>
            <person name="Gaspin C."/>
            <person name="Reichstadt M."/>
            <person name="Belser C."/>
            <person name="Labadie K."/>
            <person name="Delbac F."/>
            <person name="Ferrandon D."/>
        </authorList>
    </citation>
    <scope>NUCLEOTIDE SEQUENCE [LARGE SCALE GENOMIC DNA]</scope>
    <source>
        <strain evidence="1 2">Franzen</strain>
    </source>
</reference>